<dbReference type="InParanoid" id="A0A1Y2F053"/>
<organism evidence="1 2">
    <name type="scientific">Leucosporidium creatinivorum</name>
    <dbReference type="NCBI Taxonomy" id="106004"/>
    <lineage>
        <taxon>Eukaryota</taxon>
        <taxon>Fungi</taxon>
        <taxon>Dikarya</taxon>
        <taxon>Basidiomycota</taxon>
        <taxon>Pucciniomycotina</taxon>
        <taxon>Microbotryomycetes</taxon>
        <taxon>Leucosporidiales</taxon>
        <taxon>Leucosporidium</taxon>
    </lineage>
</organism>
<comment type="caution">
    <text evidence="1">The sequence shown here is derived from an EMBL/GenBank/DDBJ whole genome shotgun (WGS) entry which is preliminary data.</text>
</comment>
<gene>
    <name evidence="1" type="ORF">BCR35DRAFT_314377</name>
</gene>
<evidence type="ECO:0000313" key="1">
    <source>
        <dbReference type="EMBL" id="ORY77258.1"/>
    </source>
</evidence>
<accession>A0A1Y2F053</accession>
<proteinExistence type="predicted"/>
<dbReference type="Proteomes" id="UP000193467">
    <property type="component" value="Unassembled WGS sequence"/>
</dbReference>
<keyword evidence="2" id="KW-1185">Reference proteome</keyword>
<evidence type="ECO:0000313" key="2">
    <source>
        <dbReference type="Proteomes" id="UP000193467"/>
    </source>
</evidence>
<sequence length="152" mass="17275">MPVTIAEMQATIAPQFNLPISQLSIHQIAPIPRLTESGLTRETIEHLLQVSDHVVALWIGPQAVMVPHPSVRSLCEAVEARNTQMRQVIDLPERSSRSTRRPLLRQKNEKQLLDTFGKEANSRRPFVKPRRLRNGSIASSLARYDRLELQVK</sequence>
<dbReference type="EMBL" id="MCGR01000032">
    <property type="protein sequence ID" value="ORY77258.1"/>
    <property type="molecule type" value="Genomic_DNA"/>
</dbReference>
<name>A0A1Y2F053_9BASI</name>
<dbReference type="AlphaFoldDB" id="A0A1Y2F053"/>
<protein>
    <submittedName>
        <fullName evidence="1">Uncharacterized protein</fullName>
    </submittedName>
</protein>
<reference evidence="1 2" key="1">
    <citation type="submission" date="2016-07" db="EMBL/GenBank/DDBJ databases">
        <title>Pervasive Adenine N6-methylation of Active Genes in Fungi.</title>
        <authorList>
            <consortium name="DOE Joint Genome Institute"/>
            <person name="Mondo S.J."/>
            <person name="Dannebaum R.O."/>
            <person name="Kuo R.C."/>
            <person name="Labutti K."/>
            <person name="Haridas S."/>
            <person name="Kuo A."/>
            <person name="Salamov A."/>
            <person name="Ahrendt S.R."/>
            <person name="Lipzen A."/>
            <person name="Sullivan W."/>
            <person name="Andreopoulos W.B."/>
            <person name="Clum A."/>
            <person name="Lindquist E."/>
            <person name="Daum C."/>
            <person name="Ramamoorthy G.K."/>
            <person name="Gryganskyi A."/>
            <person name="Culley D."/>
            <person name="Magnuson J.K."/>
            <person name="James T.Y."/>
            <person name="O'Malley M.A."/>
            <person name="Stajich J.E."/>
            <person name="Spatafora J.W."/>
            <person name="Visel A."/>
            <person name="Grigoriev I.V."/>
        </authorList>
    </citation>
    <scope>NUCLEOTIDE SEQUENCE [LARGE SCALE GENOMIC DNA]</scope>
    <source>
        <strain evidence="1 2">62-1032</strain>
    </source>
</reference>